<evidence type="ECO:0000256" key="1">
    <source>
        <dbReference type="SAM" id="MobiDB-lite"/>
    </source>
</evidence>
<feature type="compositionally biased region" description="Polar residues" evidence="1">
    <location>
        <begin position="327"/>
        <end position="347"/>
    </location>
</feature>
<dbReference type="STRING" id="57577.A0A2K3N3I7"/>
<accession>A0A2K3N3I7</accession>
<organism evidence="2 3">
    <name type="scientific">Trifolium pratense</name>
    <name type="common">Red clover</name>
    <dbReference type="NCBI Taxonomy" id="57577"/>
    <lineage>
        <taxon>Eukaryota</taxon>
        <taxon>Viridiplantae</taxon>
        <taxon>Streptophyta</taxon>
        <taxon>Embryophyta</taxon>
        <taxon>Tracheophyta</taxon>
        <taxon>Spermatophyta</taxon>
        <taxon>Magnoliopsida</taxon>
        <taxon>eudicotyledons</taxon>
        <taxon>Gunneridae</taxon>
        <taxon>Pentapetalae</taxon>
        <taxon>rosids</taxon>
        <taxon>fabids</taxon>
        <taxon>Fabales</taxon>
        <taxon>Fabaceae</taxon>
        <taxon>Papilionoideae</taxon>
        <taxon>50 kb inversion clade</taxon>
        <taxon>NPAAA clade</taxon>
        <taxon>Hologalegina</taxon>
        <taxon>IRL clade</taxon>
        <taxon>Trifolieae</taxon>
        <taxon>Trifolium</taxon>
    </lineage>
</organism>
<feature type="region of interest" description="Disordered" evidence="1">
    <location>
        <begin position="323"/>
        <end position="347"/>
    </location>
</feature>
<dbReference type="Pfam" id="PF03004">
    <property type="entry name" value="Transposase_24"/>
    <property type="match status" value="1"/>
</dbReference>
<proteinExistence type="predicted"/>
<evidence type="ECO:0000313" key="2">
    <source>
        <dbReference type="EMBL" id="PNX97576.1"/>
    </source>
</evidence>
<dbReference type="AlphaFoldDB" id="A0A2K3N3I7"/>
<evidence type="ECO:0000313" key="3">
    <source>
        <dbReference type="Proteomes" id="UP000236291"/>
    </source>
</evidence>
<gene>
    <name evidence="2" type="ORF">L195_g020807</name>
</gene>
<protein>
    <submittedName>
        <fullName evidence="2">Interaptin-like</fullName>
    </submittedName>
</protein>
<name>A0A2K3N3I7_TRIPR</name>
<comment type="caution">
    <text evidence="2">The sequence shown here is derived from an EMBL/GenBank/DDBJ whole genome shotgun (WGS) entry which is preliminary data.</text>
</comment>
<dbReference type="Proteomes" id="UP000236291">
    <property type="component" value="Unassembled WGS sequence"/>
</dbReference>
<reference evidence="2 3" key="2">
    <citation type="journal article" date="2017" name="Front. Plant Sci.">
        <title>Gene Classification and Mining of Molecular Markers Useful in Red Clover (Trifolium pratense) Breeding.</title>
        <authorList>
            <person name="Istvanek J."/>
            <person name="Dluhosova J."/>
            <person name="Dluhos P."/>
            <person name="Patkova L."/>
            <person name="Nedelnik J."/>
            <person name="Repkova J."/>
        </authorList>
    </citation>
    <scope>NUCLEOTIDE SEQUENCE [LARGE SCALE GENOMIC DNA]</scope>
    <source>
        <strain evidence="3">cv. Tatra</strain>
        <tissue evidence="2">Young leaves</tissue>
    </source>
</reference>
<dbReference type="PANTHER" id="PTHR33144">
    <property type="entry name" value="OS10G0409366 PROTEIN-RELATED"/>
    <property type="match status" value="1"/>
</dbReference>
<sequence>MVTSPNHQSDQSQSEQIPAESHVETPNSFGRMRKSLTKGQKRVRGYTRMSEVWDLPDGEFICVEVDALGNPIGWEGKKLLNALGCLVRKHQYAPINILSWKDMPELNITKMLQLIESKFHFVPKLTEQTKQILKDNLSAKWRQFKHDLKAKGYDENKTEEEMAANIPDRRVDPSQYRALVHHWCSQEGQTTEANGVQPSRAQIYIQTRTRKDGSIVTDKAANVIGELKKHMVEATSSRTPQTTQDSTNWQNDVYSKVRGPERRGSVRCLGKVPCNALVQRANVENRVHKLENLLGNLVSVLQTRFSADQEINDVLQAIAQEVPNAPSKPNDSFSNDQQTTSDSNWEC</sequence>
<feature type="region of interest" description="Disordered" evidence="1">
    <location>
        <begin position="1"/>
        <end position="35"/>
    </location>
</feature>
<dbReference type="PANTHER" id="PTHR33144:SF50">
    <property type="entry name" value="OS03G0714750 PROTEIN"/>
    <property type="match status" value="1"/>
</dbReference>
<feature type="compositionally biased region" description="Polar residues" evidence="1">
    <location>
        <begin position="1"/>
        <end position="16"/>
    </location>
</feature>
<dbReference type="EMBL" id="ASHM01015702">
    <property type="protein sequence ID" value="PNX97576.1"/>
    <property type="molecule type" value="Genomic_DNA"/>
</dbReference>
<reference evidence="2 3" key="1">
    <citation type="journal article" date="2014" name="Am. J. Bot.">
        <title>Genome assembly and annotation for red clover (Trifolium pratense; Fabaceae).</title>
        <authorList>
            <person name="Istvanek J."/>
            <person name="Jaros M."/>
            <person name="Krenek A."/>
            <person name="Repkova J."/>
        </authorList>
    </citation>
    <scope>NUCLEOTIDE SEQUENCE [LARGE SCALE GENOMIC DNA]</scope>
    <source>
        <strain evidence="3">cv. Tatra</strain>
        <tissue evidence="2">Young leaves</tissue>
    </source>
</reference>
<dbReference type="InterPro" id="IPR004252">
    <property type="entry name" value="Probable_transposase_24"/>
</dbReference>